<dbReference type="AlphaFoldDB" id="A0A8J4CDM5"/>
<dbReference type="EMBL" id="BNCP01000019">
    <property type="protein sequence ID" value="GIL80440.1"/>
    <property type="molecule type" value="Genomic_DNA"/>
</dbReference>
<evidence type="ECO:0000313" key="3">
    <source>
        <dbReference type="Proteomes" id="UP000747110"/>
    </source>
</evidence>
<feature type="region of interest" description="Disordered" evidence="1">
    <location>
        <begin position="1"/>
        <end position="176"/>
    </location>
</feature>
<accession>A0A8J4CDM5</accession>
<comment type="caution">
    <text evidence="2">The sequence shown here is derived from an EMBL/GenBank/DDBJ whole genome shotgun (WGS) entry which is preliminary data.</text>
</comment>
<feature type="compositionally biased region" description="Basic and acidic residues" evidence="1">
    <location>
        <begin position="160"/>
        <end position="171"/>
    </location>
</feature>
<evidence type="ECO:0000256" key="1">
    <source>
        <dbReference type="SAM" id="MobiDB-lite"/>
    </source>
</evidence>
<sequence length="219" mass="23045">MASGSGDVGLVVGDGRADTSVVPETSRRGPYTHVVDGVRDPPALLDPRTPIHPTVPVTAAEAGPVGHEEQRGPSAAPPRQGRFDDDGEDPTSDAAAMDQGAETERRTPTVAVTTVRMDRVHGVHGASGSGNRKGSTGAGQRADPAKGKRKGGSPSAAAAHEAKNETKRQRTNDGWLDKWGCTHSELKRQKSMKVCLRCASAEHPTKDCPMLPPLAQRLK</sequence>
<keyword evidence="3" id="KW-1185">Reference proteome</keyword>
<dbReference type="Proteomes" id="UP000747110">
    <property type="component" value="Unassembled WGS sequence"/>
</dbReference>
<feature type="compositionally biased region" description="Low complexity" evidence="1">
    <location>
        <begin position="1"/>
        <end position="14"/>
    </location>
</feature>
<protein>
    <submittedName>
        <fullName evidence="2">Uncharacterized protein</fullName>
    </submittedName>
</protein>
<proteinExistence type="predicted"/>
<dbReference type="OrthoDB" id="557986at2759"/>
<organism evidence="2 3">
    <name type="scientific">Volvox reticuliferus</name>
    <dbReference type="NCBI Taxonomy" id="1737510"/>
    <lineage>
        <taxon>Eukaryota</taxon>
        <taxon>Viridiplantae</taxon>
        <taxon>Chlorophyta</taxon>
        <taxon>core chlorophytes</taxon>
        <taxon>Chlorophyceae</taxon>
        <taxon>CS clade</taxon>
        <taxon>Chlamydomonadales</taxon>
        <taxon>Volvocaceae</taxon>
        <taxon>Volvox</taxon>
    </lineage>
</organism>
<gene>
    <name evidence="2" type="ORF">Vretifemale_9654</name>
</gene>
<reference evidence="2" key="1">
    <citation type="journal article" date="2021" name="Proc. Natl. Acad. Sci. U.S.A.">
        <title>Three genomes in the algal genus Volvox reveal the fate of a haploid sex-determining region after a transition to homothallism.</title>
        <authorList>
            <person name="Yamamoto K."/>
            <person name="Hamaji T."/>
            <person name="Kawai-Toyooka H."/>
            <person name="Matsuzaki R."/>
            <person name="Takahashi F."/>
            <person name="Nishimura Y."/>
            <person name="Kawachi M."/>
            <person name="Noguchi H."/>
            <person name="Minakuchi Y."/>
            <person name="Umen J.G."/>
            <person name="Toyoda A."/>
            <person name="Nozaki H."/>
        </authorList>
    </citation>
    <scope>NUCLEOTIDE SEQUENCE</scope>
    <source>
        <strain evidence="2">NIES-3786</strain>
    </source>
</reference>
<evidence type="ECO:0000313" key="2">
    <source>
        <dbReference type="EMBL" id="GIL80440.1"/>
    </source>
</evidence>
<name>A0A8J4CDM5_9CHLO</name>